<evidence type="ECO:0000259" key="12">
    <source>
        <dbReference type="Pfam" id="PF02875"/>
    </source>
</evidence>
<proteinExistence type="inferred from homology"/>
<feature type="domain" description="Mur ligase central" evidence="13">
    <location>
        <begin position="31"/>
        <end position="257"/>
    </location>
</feature>
<dbReference type="Gene3D" id="3.90.190.20">
    <property type="entry name" value="Mur ligase, C-terminal domain"/>
    <property type="match status" value="1"/>
</dbReference>
<dbReference type="GO" id="GO:0004326">
    <property type="term" value="F:tetrahydrofolylpolyglutamate synthase activity"/>
    <property type="evidence" value="ECO:0007669"/>
    <property type="project" value="UniProtKB-EC"/>
</dbReference>
<keyword evidence="15" id="KW-1185">Reference proteome</keyword>
<sequence>MTNQINMGLERMESLMEKLRHPERRVKTIHIAGTNGKGSTTAFLMEVLKRSGLFVGTYTSPYWHSPAEQISINGSQISASELRHCLGEIAPAIEETEKELNTQVTEFEKMTTAALYFFSTIKPVDLAIIETGLGGREDATNLIVPLVSIITNVDMDHEAWLGDNIRAISREKAGIIKSGVPVVTGAEGEALDILKEEAESRHSKLYGPGAAGKTEIRSIETEQTVFDYTSSYQSLSSLKITMKGEHQVTNAALALMALDYMKQYYAMMADEEAIRDGLREAQVPGRLETVSAEPLVVIDTAHNPAAVNALCRTLKTIYPDRSFSVLFASMKDKNYTRMLSVLSESSASVTVTTFCDPRAAETADLLQADVTAGQTDDPERWLYSQMSEQNEKTGILITGSQAFVGKMRALLVK</sequence>
<evidence type="ECO:0000256" key="7">
    <source>
        <dbReference type="ARBA" id="ARBA00022840"/>
    </source>
</evidence>
<dbReference type="SUPFAM" id="SSF53244">
    <property type="entry name" value="MurD-like peptide ligases, peptide-binding domain"/>
    <property type="match status" value="1"/>
</dbReference>
<evidence type="ECO:0000313" key="15">
    <source>
        <dbReference type="Proteomes" id="UP000248066"/>
    </source>
</evidence>
<dbReference type="PROSITE" id="PS01012">
    <property type="entry name" value="FOLYLPOLYGLU_SYNT_2"/>
    <property type="match status" value="1"/>
</dbReference>
<name>A0A2W0H844_9BACI</name>
<evidence type="ECO:0000256" key="2">
    <source>
        <dbReference type="ARBA" id="ARBA00008276"/>
    </source>
</evidence>
<gene>
    <name evidence="14" type="ORF">CR205_01615</name>
</gene>
<dbReference type="InterPro" id="IPR013221">
    <property type="entry name" value="Mur_ligase_cen"/>
</dbReference>
<keyword evidence="5" id="KW-0479">Metal-binding</keyword>
<dbReference type="Pfam" id="PF08245">
    <property type="entry name" value="Mur_ligase_M"/>
    <property type="match status" value="1"/>
</dbReference>
<evidence type="ECO:0000313" key="14">
    <source>
        <dbReference type="EMBL" id="PYZ97327.1"/>
    </source>
</evidence>
<dbReference type="GO" id="GO:0008841">
    <property type="term" value="F:dihydrofolate synthase activity"/>
    <property type="evidence" value="ECO:0007669"/>
    <property type="project" value="TreeGrafter"/>
</dbReference>
<dbReference type="PANTHER" id="PTHR11136">
    <property type="entry name" value="FOLYLPOLYGLUTAMATE SYNTHASE-RELATED"/>
    <property type="match status" value="1"/>
</dbReference>
<evidence type="ECO:0000256" key="8">
    <source>
        <dbReference type="ARBA" id="ARBA00022842"/>
    </source>
</evidence>
<dbReference type="EC" id="6.3.2.17" evidence="3"/>
<keyword evidence="4 11" id="KW-0436">Ligase</keyword>
<dbReference type="InterPro" id="IPR036565">
    <property type="entry name" value="Mur-like_cat_sf"/>
</dbReference>
<dbReference type="PIRSF" id="PIRSF001563">
    <property type="entry name" value="Folylpolyglu_synth"/>
    <property type="match status" value="1"/>
</dbReference>
<evidence type="ECO:0000256" key="5">
    <source>
        <dbReference type="ARBA" id="ARBA00022723"/>
    </source>
</evidence>
<dbReference type="InterPro" id="IPR018109">
    <property type="entry name" value="Folylpolyglutamate_synth_CS"/>
</dbReference>
<feature type="domain" description="Mur ligase C-terminal" evidence="12">
    <location>
        <begin position="285"/>
        <end position="400"/>
    </location>
</feature>
<dbReference type="AlphaFoldDB" id="A0A2W0H844"/>
<accession>A0A2W0H844</accession>
<dbReference type="Pfam" id="PF02875">
    <property type="entry name" value="Mur_ligase_C"/>
    <property type="match status" value="1"/>
</dbReference>
<dbReference type="EMBL" id="PDOF01000001">
    <property type="protein sequence ID" value="PYZ97327.1"/>
    <property type="molecule type" value="Genomic_DNA"/>
</dbReference>
<comment type="similarity">
    <text evidence="2 11">Belongs to the folylpolyglutamate synthase family.</text>
</comment>
<keyword evidence="8" id="KW-0460">Magnesium</keyword>
<dbReference type="PANTHER" id="PTHR11136:SF0">
    <property type="entry name" value="DIHYDROFOLATE SYNTHETASE-RELATED"/>
    <property type="match status" value="1"/>
</dbReference>
<evidence type="ECO:0000256" key="4">
    <source>
        <dbReference type="ARBA" id="ARBA00022598"/>
    </source>
</evidence>
<dbReference type="Proteomes" id="UP000248066">
    <property type="component" value="Unassembled WGS sequence"/>
</dbReference>
<evidence type="ECO:0000259" key="13">
    <source>
        <dbReference type="Pfam" id="PF08245"/>
    </source>
</evidence>
<protein>
    <recommendedName>
        <fullName evidence="3">tetrahydrofolate synthase</fullName>
        <ecNumber evidence="3">6.3.2.17</ecNumber>
    </recommendedName>
    <alternativeName>
        <fullName evidence="9">Tetrahydrofolylpolyglutamate synthase</fullName>
    </alternativeName>
</protein>
<dbReference type="FunFam" id="3.40.1190.10:FF:000011">
    <property type="entry name" value="Folylpolyglutamate synthase/dihydrofolate synthase"/>
    <property type="match status" value="1"/>
</dbReference>
<comment type="cofactor">
    <cofactor evidence="1">
        <name>Mg(2+)</name>
        <dbReference type="ChEBI" id="CHEBI:18420"/>
    </cofactor>
</comment>
<evidence type="ECO:0000256" key="10">
    <source>
        <dbReference type="ARBA" id="ARBA00047493"/>
    </source>
</evidence>
<dbReference type="InterPro" id="IPR036615">
    <property type="entry name" value="Mur_ligase_C_dom_sf"/>
</dbReference>
<dbReference type="InterPro" id="IPR004101">
    <property type="entry name" value="Mur_ligase_C"/>
</dbReference>
<evidence type="ECO:0000256" key="9">
    <source>
        <dbReference type="ARBA" id="ARBA00030592"/>
    </source>
</evidence>
<dbReference type="NCBIfam" id="TIGR01499">
    <property type="entry name" value="folC"/>
    <property type="match status" value="1"/>
</dbReference>
<comment type="caution">
    <text evidence="14">The sequence shown here is derived from an EMBL/GenBank/DDBJ whole genome shotgun (WGS) entry which is preliminary data.</text>
</comment>
<dbReference type="SUPFAM" id="SSF53623">
    <property type="entry name" value="MurD-like peptide ligases, catalytic domain"/>
    <property type="match status" value="1"/>
</dbReference>
<evidence type="ECO:0000256" key="1">
    <source>
        <dbReference type="ARBA" id="ARBA00001946"/>
    </source>
</evidence>
<evidence type="ECO:0000256" key="6">
    <source>
        <dbReference type="ARBA" id="ARBA00022741"/>
    </source>
</evidence>
<dbReference type="GO" id="GO:0046872">
    <property type="term" value="F:metal ion binding"/>
    <property type="evidence" value="ECO:0007669"/>
    <property type="project" value="UniProtKB-KW"/>
</dbReference>
<evidence type="ECO:0000256" key="11">
    <source>
        <dbReference type="PIRNR" id="PIRNR001563"/>
    </source>
</evidence>
<dbReference type="GO" id="GO:0005524">
    <property type="term" value="F:ATP binding"/>
    <property type="evidence" value="ECO:0007669"/>
    <property type="project" value="UniProtKB-KW"/>
</dbReference>
<dbReference type="InterPro" id="IPR001645">
    <property type="entry name" value="Folylpolyglutamate_synth"/>
</dbReference>
<comment type="catalytic activity">
    <reaction evidence="10">
        <text>(6S)-5,6,7,8-tetrahydrofolyl-(gamma-L-Glu)(n) + L-glutamate + ATP = (6S)-5,6,7,8-tetrahydrofolyl-(gamma-L-Glu)(n+1) + ADP + phosphate + H(+)</text>
        <dbReference type="Rhea" id="RHEA:10580"/>
        <dbReference type="Rhea" id="RHEA-COMP:14738"/>
        <dbReference type="Rhea" id="RHEA-COMP:14740"/>
        <dbReference type="ChEBI" id="CHEBI:15378"/>
        <dbReference type="ChEBI" id="CHEBI:29985"/>
        <dbReference type="ChEBI" id="CHEBI:30616"/>
        <dbReference type="ChEBI" id="CHEBI:43474"/>
        <dbReference type="ChEBI" id="CHEBI:141005"/>
        <dbReference type="ChEBI" id="CHEBI:456216"/>
        <dbReference type="EC" id="6.3.2.17"/>
    </reaction>
</comment>
<reference evidence="14 15" key="1">
    <citation type="submission" date="2017-10" db="EMBL/GenBank/DDBJ databases">
        <title>Bacillus sp. nov., a halophilic bacterium isolated from a Yangshapao Lake.</title>
        <authorList>
            <person name="Wang H."/>
        </authorList>
    </citation>
    <scope>NUCLEOTIDE SEQUENCE [LARGE SCALE GENOMIC DNA]</scope>
    <source>
        <strain evidence="14 15">YSP-3</strain>
    </source>
</reference>
<dbReference type="RefSeq" id="WP_110516296.1">
    <property type="nucleotide sequence ID" value="NZ_PDOF01000001.1"/>
</dbReference>
<evidence type="ECO:0000256" key="3">
    <source>
        <dbReference type="ARBA" id="ARBA00013025"/>
    </source>
</evidence>
<dbReference type="GO" id="GO:0005737">
    <property type="term" value="C:cytoplasm"/>
    <property type="evidence" value="ECO:0007669"/>
    <property type="project" value="TreeGrafter"/>
</dbReference>
<keyword evidence="7 11" id="KW-0067">ATP-binding</keyword>
<dbReference type="OrthoDB" id="9809356at2"/>
<organism evidence="14 15">
    <name type="scientific">Alteribacter lacisalsi</name>
    <dbReference type="NCBI Taxonomy" id="2045244"/>
    <lineage>
        <taxon>Bacteria</taxon>
        <taxon>Bacillati</taxon>
        <taxon>Bacillota</taxon>
        <taxon>Bacilli</taxon>
        <taxon>Bacillales</taxon>
        <taxon>Bacillaceae</taxon>
        <taxon>Alteribacter</taxon>
    </lineage>
</organism>
<dbReference type="Gene3D" id="3.40.1190.10">
    <property type="entry name" value="Mur-like, catalytic domain"/>
    <property type="match status" value="1"/>
</dbReference>
<keyword evidence="6 11" id="KW-0547">Nucleotide-binding</keyword>